<reference evidence="2" key="1">
    <citation type="submission" date="2023-03" db="EMBL/GenBank/DDBJ databases">
        <title>Massive genome expansion in bonnet fungi (Mycena s.s.) driven by repeated elements and novel gene families across ecological guilds.</title>
        <authorList>
            <consortium name="Lawrence Berkeley National Laboratory"/>
            <person name="Harder C.B."/>
            <person name="Miyauchi S."/>
            <person name="Viragh M."/>
            <person name="Kuo A."/>
            <person name="Thoen E."/>
            <person name="Andreopoulos B."/>
            <person name="Lu D."/>
            <person name="Skrede I."/>
            <person name="Drula E."/>
            <person name="Henrissat B."/>
            <person name="Morin E."/>
            <person name="Kohler A."/>
            <person name="Barry K."/>
            <person name="LaButti K."/>
            <person name="Morin E."/>
            <person name="Salamov A."/>
            <person name="Lipzen A."/>
            <person name="Mereny Z."/>
            <person name="Hegedus B."/>
            <person name="Baldrian P."/>
            <person name="Stursova M."/>
            <person name="Weitz H."/>
            <person name="Taylor A."/>
            <person name="Grigoriev I.V."/>
            <person name="Nagy L.G."/>
            <person name="Martin F."/>
            <person name="Kauserud H."/>
        </authorList>
    </citation>
    <scope>NUCLEOTIDE SEQUENCE</scope>
    <source>
        <strain evidence="2">CBHHK200</strain>
    </source>
</reference>
<comment type="caution">
    <text evidence="2">The sequence shown here is derived from an EMBL/GenBank/DDBJ whole genome shotgun (WGS) entry which is preliminary data.</text>
</comment>
<keyword evidence="1" id="KW-0472">Membrane</keyword>
<evidence type="ECO:0000256" key="1">
    <source>
        <dbReference type="SAM" id="Phobius"/>
    </source>
</evidence>
<organism evidence="2 3">
    <name type="scientific">Mycena alexandri</name>
    <dbReference type="NCBI Taxonomy" id="1745969"/>
    <lineage>
        <taxon>Eukaryota</taxon>
        <taxon>Fungi</taxon>
        <taxon>Dikarya</taxon>
        <taxon>Basidiomycota</taxon>
        <taxon>Agaricomycotina</taxon>
        <taxon>Agaricomycetes</taxon>
        <taxon>Agaricomycetidae</taxon>
        <taxon>Agaricales</taxon>
        <taxon>Marasmiineae</taxon>
        <taxon>Mycenaceae</taxon>
        <taxon>Mycena</taxon>
    </lineage>
</organism>
<keyword evidence="1" id="KW-1133">Transmembrane helix</keyword>
<keyword evidence="3" id="KW-1185">Reference proteome</keyword>
<accession>A0AAD6WSY4</accession>
<sequence>MPSYRKVWRMYGSIAMGYPPVDWPLHHGPTVAECDVPRVSNLPQAQQASSYPRRCADGASIRITAVITSTRLKLDTSIDEGHQRMPRVGNQIHLIYVLVQLQSCTFGLHGLYRLLVGLPLHSLLPSLSLVKAFLNEPKSIQ</sequence>
<dbReference type="EMBL" id="JARJCM010000182">
    <property type="protein sequence ID" value="KAJ7023780.1"/>
    <property type="molecule type" value="Genomic_DNA"/>
</dbReference>
<feature type="transmembrane region" description="Helical" evidence="1">
    <location>
        <begin position="94"/>
        <end position="115"/>
    </location>
</feature>
<name>A0AAD6WSY4_9AGAR</name>
<dbReference type="AlphaFoldDB" id="A0AAD6WSY4"/>
<keyword evidence="1" id="KW-0812">Transmembrane</keyword>
<dbReference type="Proteomes" id="UP001218188">
    <property type="component" value="Unassembled WGS sequence"/>
</dbReference>
<protein>
    <submittedName>
        <fullName evidence="2">Uncharacterized protein</fullName>
    </submittedName>
</protein>
<evidence type="ECO:0000313" key="3">
    <source>
        <dbReference type="Proteomes" id="UP001218188"/>
    </source>
</evidence>
<proteinExistence type="predicted"/>
<gene>
    <name evidence="2" type="ORF">C8F04DRAFT_1239983</name>
</gene>
<evidence type="ECO:0000313" key="2">
    <source>
        <dbReference type="EMBL" id="KAJ7023780.1"/>
    </source>
</evidence>